<dbReference type="STRING" id="1460663.A0A177C929"/>
<dbReference type="GeneID" id="28771466"/>
<dbReference type="OrthoDB" id="5351220at2759"/>
<keyword evidence="2" id="KW-1185">Reference proteome</keyword>
<dbReference type="Proteomes" id="UP000077069">
    <property type="component" value="Unassembled WGS sequence"/>
</dbReference>
<sequence length="229" mass="24867">MADLEKAQMTERTFATLSASSGRRSVYAERLPSDPKTGNVASATGKPHLRFLLDWSLSVIQSERGMTNTLPLRQQDIPSKDKDKTLLSGKSCTRWTVLNNPKCHILRNEINVGKHGRTTGFTYGQVNPIPTIIDPIIANMKFASMANAYRLTVDDCGHAFSFVGHTHGPVVKSGDSGSLVLHAPSGDWLGLLFGSTNTGAGLFTPIDLVLRDIQTVTGYDVLEPAFNPN</sequence>
<evidence type="ECO:0008006" key="3">
    <source>
        <dbReference type="Google" id="ProtNLM"/>
    </source>
</evidence>
<dbReference type="AlphaFoldDB" id="A0A177C929"/>
<dbReference type="InParanoid" id="A0A177C929"/>
<name>A0A177C929_9PLEO</name>
<dbReference type="EMBL" id="KV441555">
    <property type="protein sequence ID" value="OAG03220.1"/>
    <property type="molecule type" value="Genomic_DNA"/>
</dbReference>
<proteinExistence type="predicted"/>
<gene>
    <name evidence="1" type="ORF">CC84DRAFT_963526</name>
</gene>
<accession>A0A177C929</accession>
<evidence type="ECO:0000313" key="1">
    <source>
        <dbReference type="EMBL" id="OAG03220.1"/>
    </source>
</evidence>
<dbReference type="RefSeq" id="XP_018033585.1">
    <property type="nucleotide sequence ID" value="XM_018187980.1"/>
</dbReference>
<reference evidence="1 2" key="1">
    <citation type="submission" date="2016-05" db="EMBL/GenBank/DDBJ databases">
        <title>Comparative analysis of secretome profiles of manganese(II)-oxidizing ascomycete fungi.</title>
        <authorList>
            <consortium name="DOE Joint Genome Institute"/>
            <person name="Zeiner C.A."/>
            <person name="Purvine S.O."/>
            <person name="Zink E.M."/>
            <person name="Wu S."/>
            <person name="Pasa-Tolic L."/>
            <person name="Chaput D.L."/>
            <person name="Haridas S."/>
            <person name="Grigoriev I.V."/>
            <person name="Santelli C.M."/>
            <person name="Hansel C.M."/>
        </authorList>
    </citation>
    <scope>NUCLEOTIDE SEQUENCE [LARGE SCALE GENOMIC DNA]</scope>
    <source>
        <strain evidence="1 2">AP3s5-JAC2a</strain>
    </source>
</reference>
<evidence type="ECO:0000313" key="2">
    <source>
        <dbReference type="Proteomes" id="UP000077069"/>
    </source>
</evidence>
<organism evidence="1 2">
    <name type="scientific">Paraphaeosphaeria sporulosa</name>
    <dbReference type="NCBI Taxonomy" id="1460663"/>
    <lineage>
        <taxon>Eukaryota</taxon>
        <taxon>Fungi</taxon>
        <taxon>Dikarya</taxon>
        <taxon>Ascomycota</taxon>
        <taxon>Pezizomycotina</taxon>
        <taxon>Dothideomycetes</taxon>
        <taxon>Pleosporomycetidae</taxon>
        <taxon>Pleosporales</taxon>
        <taxon>Massarineae</taxon>
        <taxon>Didymosphaeriaceae</taxon>
        <taxon>Paraphaeosphaeria</taxon>
    </lineage>
</organism>
<protein>
    <recommendedName>
        <fullName evidence="3">Peptidase S1 domain-containing protein</fullName>
    </recommendedName>
</protein>